<feature type="compositionally biased region" description="Low complexity" evidence="1">
    <location>
        <begin position="277"/>
        <end position="299"/>
    </location>
</feature>
<dbReference type="EMBL" id="OX597827">
    <property type="protein sequence ID" value="CAI9732910.1"/>
    <property type="molecule type" value="Genomic_DNA"/>
</dbReference>
<protein>
    <submittedName>
        <fullName evidence="3">Serine-rich adhesin for platelets-like</fullName>
    </submittedName>
</protein>
<feature type="compositionally biased region" description="Low complexity" evidence="1">
    <location>
        <begin position="67"/>
        <end position="83"/>
    </location>
</feature>
<dbReference type="InterPro" id="IPR010919">
    <property type="entry name" value="SAND-like_dom_sf"/>
</dbReference>
<feature type="compositionally biased region" description="Polar residues" evidence="1">
    <location>
        <begin position="625"/>
        <end position="640"/>
    </location>
</feature>
<feature type="compositionally biased region" description="Gly residues" evidence="1">
    <location>
        <begin position="104"/>
        <end position="114"/>
    </location>
</feature>
<feature type="region of interest" description="Disordered" evidence="1">
    <location>
        <begin position="466"/>
        <end position="487"/>
    </location>
</feature>
<feature type="compositionally biased region" description="Low complexity" evidence="1">
    <location>
        <begin position="387"/>
        <end position="423"/>
    </location>
</feature>
<name>A0AA36BEE5_OCTVU</name>
<accession>A0AA36BEE5</accession>
<feature type="compositionally biased region" description="Polar residues" evidence="1">
    <location>
        <begin position="471"/>
        <end position="481"/>
    </location>
</feature>
<dbReference type="Proteomes" id="UP001162480">
    <property type="component" value="Chromosome 14"/>
</dbReference>
<feature type="region of interest" description="Disordered" evidence="1">
    <location>
        <begin position="625"/>
        <end position="707"/>
    </location>
</feature>
<keyword evidence="4" id="KW-1185">Reference proteome</keyword>
<dbReference type="InterPro" id="IPR014890">
    <property type="entry name" value="c-SKI_SMAD4-bd_dom"/>
</dbReference>
<dbReference type="Gene3D" id="3.10.390.10">
    <property type="entry name" value="SAND domain-like"/>
    <property type="match status" value="1"/>
</dbReference>
<evidence type="ECO:0000256" key="1">
    <source>
        <dbReference type="SAM" id="MobiDB-lite"/>
    </source>
</evidence>
<reference evidence="3" key="1">
    <citation type="submission" date="2023-08" db="EMBL/GenBank/DDBJ databases">
        <authorList>
            <person name="Alioto T."/>
            <person name="Alioto T."/>
            <person name="Gomez Garrido J."/>
        </authorList>
    </citation>
    <scope>NUCLEOTIDE SEQUENCE</scope>
</reference>
<feature type="region of interest" description="Disordered" evidence="1">
    <location>
        <begin position="277"/>
        <end position="303"/>
    </location>
</feature>
<gene>
    <name evidence="3" type="ORF">OCTVUL_1B031309</name>
</gene>
<dbReference type="SUPFAM" id="SSF63763">
    <property type="entry name" value="SAND domain-like"/>
    <property type="match status" value="1"/>
</dbReference>
<sequence>MHSAVALVGEEASCTRKQGLAVGANRLKGEKSFAGSRQQKNGNKGQVMPSLMLLQQQQQMNSLLTSECNSSLSSSPDAINSSSNGGGNIKVNKTKKPPNDCKLVGGGGGGGGAGRRCYNQKNGLNGRRQKNGDEKEAAGSHCVGKLPAKISKWAKPNRGIGRRIKKNNSRLKVKLKLQTPNHSLPGSTNDFRFINSTINTTNYDSNYNNTNINNIINNNNNNGNINNNNSHINKNISKNRNITNNNNNNNYSSSGRSNTAINPSKSITATKTLTTTTMPVSSTTTTTTTTVTTNNSSKPPSHKKRLRVNKMQSIFDVIHVLREDVVADRCIGVQAGELLTNLYIDRDSKCIKCTTCTELFSIVHFMQHHQHSNSGVSCHSDLPVSASPLSQQQQKHQHQQQQQQQQQLSSPFLSSSSSLSTPPTSLPPSLPTPDTVRELSSTPCMWRLKLNSNTSESQQKLWKHFLKKQHQLQSRQQSPPKSGNGIRFYTSANMLLLESQPSNLKQGGTSANSSTSRVSSRKRKQKQFYPIENYEFKTALSSAAHSRNSAGTISSEQSSRHYGGAVVKSPVGAASGRAMSCSMGLSPSKKTMKLSHQPCEGAAMSVSSAPGSAKAVILPGVSGSSAFSTPQQTLNPTATTAHKKNRNNKSNHTTTNKSNNTTTNRNNNNNNTATNKNNTTTSKNNSTTTTTNNNNSSSSSLSENVVTLKNEPELLNFTALQTDDYDM</sequence>
<evidence type="ECO:0000259" key="2">
    <source>
        <dbReference type="Pfam" id="PF08782"/>
    </source>
</evidence>
<proteinExistence type="predicted"/>
<dbReference type="GO" id="GO:0046332">
    <property type="term" value="F:SMAD binding"/>
    <property type="evidence" value="ECO:0007669"/>
    <property type="project" value="InterPro"/>
</dbReference>
<evidence type="ECO:0000313" key="4">
    <source>
        <dbReference type="Proteomes" id="UP001162480"/>
    </source>
</evidence>
<feature type="region of interest" description="Disordered" evidence="1">
    <location>
        <begin position="240"/>
        <end position="263"/>
    </location>
</feature>
<organism evidence="3 4">
    <name type="scientific">Octopus vulgaris</name>
    <name type="common">Common octopus</name>
    <dbReference type="NCBI Taxonomy" id="6645"/>
    <lineage>
        <taxon>Eukaryota</taxon>
        <taxon>Metazoa</taxon>
        <taxon>Spiralia</taxon>
        <taxon>Lophotrochozoa</taxon>
        <taxon>Mollusca</taxon>
        <taxon>Cephalopoda</taxon>
        <taxon>Coleoidea</taxon>
        <taxon>Octopodiformes</taxon>
        <taxon>Octopoda</taxon>
        <taxon>Incirrata</taxon>
        <taxon>Octopodidae</taxon>
        <taxon>Octopus</taxon>
    </lineage>
</organism>
<feature type="region of interest" description="Disordered" evidence="1">
    <location>
        <begin position="501"/>
        <end position="525"/>
    </location>
</feature>
<feature type="region of interest" description="Disordered" evidence="1">
    <location>
        <begin position="374"/>
        <end position="438"/>
    </location>
</feature>
<evidence type="ECO:0000313" key="3">
    <source>
        <dbReference type="EMBL" id="CAI9732910.1"/>
    </source>
</evidence>
<feature type="region of interest" description="Disordered" evidence="1">
    <location>
        <begin position="67"/>
        <end position="140"/>
    </location>
</feature>
<feature type="compositionally biased region" description="Low complexity" evidence="1">
    <location>
        <begin position="650"/>
        <end position="700"/>
    </location>
</feature>
<dbReference type="AlphaFoldDB" id="A0AA36BEE5"/>
<feature type="domain" description="c-SKI SMAD4-binding" evidence="2">
    <location>
        <begin position="326"/>
        <end position="394"/>
    </location>
</feature>
<dbReference type="Pfam" id="PF08782">
    <property type="entry name" value="c-SKI_SMAD_bind"/>
    <property type="match status" value="1"/>
</dbReference>